<dbReference type="GO" id="GO:0016197">
    <property type="term" value="P:endosomal transport"/>
    <property type="evidence" value="ECO:0007669"/>
    <property type="project" value="TreeGrafter"/>
</dbReference>
<dbReference type="GO" id="GO:0031410">
    <property type="term" value="C:cytoplasmic vesicle"/>
    <property type="evidence" value="ECO:0007669"/>
    <property type="project" value="TreeGrafter"/>
</dbReference>
<dbReference type="InterPro" id="IPR001683">
    <property type="entry name" value="PX_dom"/>
</dbReference>
<reference evidence="4" key="1">
    <citation type="submission" date="2017-02" db="UniProtKB">
        <authorList>
            <consortium name="WormBaseParasite"/>
        </authorList>
    </citation>
    <scope>IDENTIFICATION</scope>
</reference>
<dbReference type="GO" id="GO:0005886">
    <property type="term" value="C:plasma membrane"/>
    <property type="evidence" value="ECO:0007669"/>
    <property type="project" value="TreeGrafter"/>
</dbReference>
<dbReference type="OrthoDB" id="10254720at2759"/>
<dbReference type="PROSITE" id="PS50195">
    <property type="entry name" value="PX"/>
    <property type="match status" value="1"/>
</dbReference>
<organism evidence="4">
    <name type="scientific">Anisakis simplex</name>
    <name type="common">Herring worm</name>
    <dbReference type="NCBI Taxonomy" id="6269"/>
    <lineage>
        <taxon>Eukaryota</taxon>
        <taxon>Metazoa</taxon>
        <taxon>Ecdysozoa</taxon>
        <taxon>Nematoda</taxon>
        <taxon>Chromadorea</taxon>
        <taxon>Rhabditida</taxon>
        <taxon>Spirurina</taxon>
        <taxon>Ascaridomorpha</taxon>
        <taxon>Ascaridoidea</taxon>
        <taxon>Anisakidae</taxon>
        <taxon>Anisakis</taxon>
        <taxon>Anisakis simplex complex</taxon>
    </lineage>
</organism>
<name>A0A0M3JIE4_ANISI</name>
<dbReference type="AlphaFoldDB" id="A0A0M3JIE4"/>
<dbReference type="Proteomes" id="UP000267096">
    <property type="component" value="Unassembled WGS sequence"/>
</dbReference>
<evidence type="ECO:0000259" key="1">
    <source>
        <dbReference type="PROSITE" id="PS50195"/>
    </source>
</evidence>
<dbReference type="GO" id="GO:0097320">
    <property type="term" value="P:plasma membrane tubulation"/>
    <property type="evidence" value="ECO:0007669"/>
    <property type="project" value="TreeGrafter"/>
</dbReference>
<dbReference type="PANTHER" id="PTHR45827">
    <property type="entry name" value="SORTING NEXIN"/>
    <property type="match status" value="1"/>
</dbReference>
<dbReference type="WBParaSite" id="ASIM_0000741001-mRNA-1">
    <property type="protein sequence ID" value="ASIM_0000741001-mRNA-1"/>
    <property type="gene ID" value="ASIM_0000741001"/>
</dbReference>
<evidence type="ECO:0000313" key="2">
    <source>
        <dbReference type="EMBL" id="VDK28677.1"/>
    </source>
</evidence>
<accession>A0A0M3JIE4</accession>
<evidence type="ECO:0000313" key="4">
    <source>
        <dbReference type="WBParaSite" id="ASIM_0000741001-mRNA-1"/>
    </source>
</evidence>
<protein>
    <submittedName>
        <fullName evidence="4">Sorting nexin lst-4 (inferred by orthology to a C. elegans protein)</fullName>
    </submittedName>
</protein>
<dbReference type="InterPro" id="IPR019497">
    <property type="entry name" value="Sorting_nexin_WASP-bd-dom"/>
</dbReference>
<dbReference type="GO" id="GO:0006897">
    <property type="term" value="P:endocytosis"/>
    <property type="evidence" value="ECO:0007669"/>
    <property type="project" value="TreeGrafter"/>
</dbReference>
<feature type="domain" description="PX" evidence="1">
    <location>
        <begin position="1"/>
        <end position="64"/>
    </location>
</feature>
<reference evidence="2 3" key="2">
    <citation type="submission" date="2018-11" db="EMBL/GenBank/DDBJ databases">
        <authorList>
            <consortium name="Pathogen Informatics"/>
        </authorList>
    </citation>
    <scope>NUCLEOTIDE SEQUENCE [LARGE SCALE GENOMIC DNA]</scope>
</reference>
<dbReference type="Pfam" id="PF10456">
    <property type="entry name" value="BAR_3_WASP_bdg"/>
    <property type="match status" value="1"/>
</dbReference>
<gene>
    <name evidence="2" type="ORF">ASIM_LOCUS7177</name>
</gene>
<dbReference type="PANTHER" id="PTHR45827:SF1">
    <property type="entry name" value="SORTING NEXIN"/>
    <property type="match status" value="1"/>
</dbReference>
<dbReference type="Pfam" id="PF00787">
    <property type="entry name" value="PX"/>
    <property type="match status" value="1"/>
</dbReference>
<dbReference type="SUPFAM" id="SSF64268">
    <property type="entry name" value="PX domain"/>
    <property type="match status" value="1"/>
</dbReference>
<dbReference type="InterPro" id="IPR036871">
    <property type="entry name" value="PX_dom_sf"/>
</dbReference>
<proteinExistence type="predicted"/>
<keyword evidence="3" id="KW-1185">Reference proteome</keyword>
<evidence type="ECO:0000313" key="3">
    <source>
        <dbReference type="Proteomes" id="UP000267096"/>
    </source>
</evidence>
<sequence length="123" mass="14331">MAAKYLLIPIPPLPEKQVAGRYEEDLIEHRKSILQIWVNKVCRHPVLNKSDVWIHFLTCTDEKLWKNGKRKAEKDEYIGGNFLNCVTVPAQPLDSNQVWVFRHLPVLSTFRMAARPFADMFLV</sequence>
<dbReference type="GO" id="GO:0035091">
    <property type="term" value="F:phosphatidylinositol binding"/>
    <property type="evidence" value="ECO:0007669"/>
    <property type="project" value="InterPro"/>
</dbReference>
<dbReference type="Gene3D" id="3.30.1520.10">
    <property type="entry name" value="Phox-like domain"/>
    <property type="match status" value="1"/>
</dbReference>
<dbReference type="EMBL" id="UYRR01016905">
    <property type="protein sequence ID" value="VDK28677.1"/>
    <property type="molecule type" value="Genomic_DNA"/>
</dbReference>